<comment type="caution">
    <text evidence="7">The sequence shown here is derived from an EMBL/GenBank/DDBJ whole genome shotgun (WGS) entry which is preliminary data.</text>
</comment>
<dbReference type="Pfam" id="PF04515">
    <property type="entry name" value="Choline_transpo"/>
    <property type="match status" value="1"/>
</dbReference>
<proteinExistence type="inferred from homology"/>
<evidence type="ECO:0000256" key="4">
    <source>
        <dbReference type="ARBA" id="ARBA00022989"/>
    </source>
</evidence>
<dbReference type="PANTHER" id="PTHR12385">
    <property type="entry name" value="CHOLINE TRANSPORTER-LIKE (SLC FAMILY 44)"/>
    <property type="match status" value="1"/>
</dbReference>
<evidence type="ECO:0000256" key="3">
    <source>
        <dbReference type="ARBA" id="ARBA00022692"/>
    </source>
</evidence>
<dbReference type="OMA" id="LIVLWTW"/>
<evidence type="ECO:0000256" key="5">
    <source>
        <dbReference type="ARBA" id="ARBA00023136"/>
    </source>
</evidence>
<dbReference type="EMBL" id="LXFE01000255">
    <property type="protein sequence ID" value="OLL26025.1"/>
    <property type="molecule type" value="Genomic_DNA"/>
</dbReference>
<comment type="function">
    <text evidence="6">Probably involved in transport through the plasma membrane.</text>
</comment>
<accession>A0A1U7LTM1</accession>
<dbReference type="InterPro" id="IPR007603">
    <property type="entry name" value="Choline_transptr-like"/>
</dbReference>
<dbReference type="GO" id="GO:0005886">
    <property type="term" value="C:plasma membrane"/>
    <property type="evidence" value="ECO:0007669"/>
    <property type="project" value="UniProtKB-SubCell"/>
</dbReference>
<feature type="transmembrane region" description="Helical" evidence="6">
    <location>
        <begin position="133"/>
        <end position="150"/>
    </location>
</feature>
<keyword evidence="5 6" id="KW-0472">Membrane</keyword>
<keyword evidence="3 6" id="KW-0812">Transmembrane</keyword>
<dbReference type="GO" id="GO:0022857">
    <property type="term" value="F:transmembrane transporter activity"/>
    <property type="evidence" value="ECO:0007669"/>
    <property type="project" value="UniProtKB-UniRule"/>
</dbReference>
<comment type="subcellular location">
    <subcellularLocation>
        <location evidence="6">Cell membrane</location>
        <topology evidence="6">Multi-pass membrane protein</topology>
    </subcellularLocation>
    <subcellularLocation>
        <location evidence="1">Membrane</location>
        <topology evidence="1">Multi-pass membrane protein</topology>
    </subcellularLocation>
</comment>
<keyword evidence="4 6" id="KW-1133">Transmembrane helix</keyword>
<protein>
    <recommendedName>
        <fullName evidence="6">Protein PNS1</fullName>
    </recommendedName>
</protein>
<feature type="transmembrane region" description="Helical" evidence="6">
    <location>
        <begin position="108"/>
        <end position="126"/>
    </location>
</feature>
<feature type="transmembrane region" description="Helical" evidence="6">
    <location>
        <begin position="232"/>
        <end position="252"/>
    </location>
</feature>
<comment type="similarity">
    <text evidence="2 6">Belongs to the CTL (choline transporter-like) family.</text>
</comment>
<keyword evidence="8" id="KW-1185">Reference proteome</keyword>
<evidence type="ECO:0000313" key="8">
    <source>
        <dbReference type="Proteomes" id="UP000186594"/>
    </source>
</evidence>
<dbReference type="OrthoDB" id="420519at2759"/>
<evidence type="ECO:0000256" key="6">
    <source>
        <dbReference type="RuleBase" id="RU368066"/>
    </source>
</evidence>
<feature type="transmembrane region" description="Helical" evidence="6">
    <location>
        <begin position="156"/>
        <end position="175"/>
    </location>
</feature>
<dbReference type="AlphaFoldDB" id="A0A1U7LTM1"/>
<feature type="transmembrane region" description="Helical" evidence="6">
    <location>
        <begin position="195"/>
        <end position="220"/>
    </location>
</feature>
<evidence type="ECO:0000256" key="2">
    <source>
        <dbReference type="ARBA" id="ARBA00007168"/>
    </source>
</evidence>
<name>A0A1U7LTM1_NEOID</name>
<sequence length="456" mass="49787">MSTTQPPTPADASRFVAQSRRHSSPLCFAAEDDGDVLPPADLLWEAQNIPEQHFLHRQTFSHDRPFAVLFAVGLAVLLSTMTVDYLSAETNHPIPGIYRSIISAQPRLLGDTVLAIAVSLLWMLLLLAALRPFLYLLTIAVPFALAVLCICARESLGLGLLFPAFLCFLWIFVVYRRRRSLSRAVDIIQLACRIYCDCFALLGVAAAVLAVWVAFTAMWIPAFARVFLDSRGLSFPLAVYYSIMYLWTWGVLSGIQRATTSAVVAHWYFHRHDDITPSTLVVQSLFSHTLNSNLGTISFSSLLILLTRLPFLVLPRKLAWILAFFLPGQISSLSSPLALVYSSIKSTPLLTAARATGQLYFLDQSHPFASYKLCKMLLFATRGTTACAMAAAAMTSNGVLVGLVAASIGWIVVGAVEGTIGMIVDAVFVCFAIDAQSNSGGYGHCRDAWNAFGGYS</sequence>
<feature type="transmembrane region" description="Helical" evidence="6">
    <location>
        <begin position="400"/>
        <end position="433"/>
    </location>
</feature>
<organism evidence="7 8">
    <name type="scientific">Neolecta irregularis (strain DAH-3)</name>
    <dbReference type="NCBI Taxonomy" id="1198029"/>
    <lineage>
        <taxon>Eukaryota</taxon>
        <taxon>Fungi</taxon>
        <taxon>Dikarya</taxon>
        <taxon>Ascomycota</taxon>
        <taxon>Taphrinomycotina</taxon>
        <taxon>Neolectales</taxon>
        <taxon>Neolectaceae</taxon>
        <taxon>Neolecta</taxon>
    </lineage>
</organism>
<evidence type="ECO:0000313" key="7">
    <source>
        <dbReference type="EMBL" id="OLL26025.1"/>
    </source>
</evidence>
<dbReference type="STRING" id="1198029.A0A1U7LTM1"/>
<evidence type="ECO:0000256" key="1">
    <source>
        <dbReference type="ARBA" id="ARBA00004141"/>
    </source>
</evidence>
<dbReference type="Proteomes" id="UP000186594">
    <property type="component" value="Unassembled WGS sequence"/>
</dbReference>
<feature type="transmembrane region" description="Helical" evidence="6">
    <location>
        <begin position="66"/>
        <end position="88"/>
    </location>
</feature>
<dbReference type="PANTHER" id="PTHR12385:SF88">
    <property type="entry name" value="CHOLINE TRANSPORTER-LIKE PROTEIN CTL1"/>
    <property type="match status" value="1"/>
</dbReference>
<reference evidence="7 8" key="1">
    <citation type="submission" date="2016-04" db="EMBL/GenBank/DDBJ databases">
        <title>Evolutionary innovation and constraint leading to complex multicellularity in the Ascomycota.</title>
        <authorList>
            <person name="Cisse O."/>
            <person name="Nguyen A."/>
            <person name="Hewitt D.A."/>
            <person name="Jedd G."/>
            <person name="Stajich J.E."/>
        </authorList>
    </citation>
    <scope>NUCLEOTIDE SEQUENCE [LARGE SCALE GENOMIC DNA]</scope>
    <source>
        <strain evidence="7 8">DAH-3</strain>
    </source>
</reference>
<gene>
    <name evidence="7" type="ORF">NEOLI_004185</name>
</gene>